<accession>A0A562JBG1</accession>
<dbReference type="Pfam" id="PF00005">
    <property type="entry name" value="ABC_tran"/>
    <property type="match status" value="1"/>
</dbReference>
<name>A0A562JBG1_9FIRM</name>
<feature type="domain" description="ABC transporter" evidence="4">
    <location>
        <begin position="2"/>
        <end position="212"/>
    </location>
</feature>
<gene>
    <name evidence="5" type="ORF">LY60_01848</name>
</gene>
<dbReference type="InterPro" id="IPR027417">
    <property type="entry name" value="P-loop_NTPase"/>
</dbReference>
<evidence type="ECO:0000313" key="6">
    <source>
        <dbReference type="Proteomes" id="UP000315343"/>
    </source>
</evidence>
<dbReference type="SUPFAM" id="SSF52540">
    <property type="entry name" value="P-loop containing nucleoside triphosphate hydrolases"/>
    <property type="match status" value="1"/>
</dbReference>
<evidence type="ECO:0000256" key="2">
    <source>
        <dbReference type="ARBA" id="ARBA00022741"/>
    </source>
</evidence>
<comment type="caution">
    <text evidence="5">The sequence shown here is derived from an EMBL/GenBank/DDBJ whole genome shotgun (WGS) entry which is preliminary data.</text>
</comment>
<keyword evidence="1" id="KW-0813">Transport</keyword>
<organism evidence="5 6">
    <name type="scientific">Sedimentibacter saalensis</name>
    <dbReference type="NCBI Taxonomy" id="130788"/>
    <lineage>
        <taxon>Bacteria</taxon>
        <taxon>Bacillati</taxon>
        <taxon>Bacillota</taxon>
        <taxon>Tissierellia</taxon>
        <taxon>Sedimentibacter</taxon>
    </lineage>
</organism>
<proteinExistence type="predicted"/>
<dbReference type="AlphaFoldDB" id="A0A562JBG1"/>
<protein>
    <submittedName>
        <fullName evidence="5">Putative ABC transport system ATP-binding protein</fullName>
    </submittedName>
</protein>
<dbReference type="InterPro" id="IPR017871">
    <property type="entry name" value="ABC_transporter-like_CS"/>
</dbReference>
<dbReference type="GO" id="GO:0016887">
    <property type="term" value="F:ATP hydrolysis activity"/>
    <property type="evidence" value="ECO:0007669"/>
    <property type="project" value="InterPro"/>
</dbReference>
<dbReference type="EMBL" id="VLKH01000004">
    <property type="protein sequence ID" value="TWH80586.1"/>
    <property type="molecule type" value="Genomic_DNA"/>
</dbReference>
<reference evidence="5 6" key="1">
    <citation type="submission" date="2019-07" db="EMBL/GenBank/DDBJ databases">
        <title>Genomic Encyclopedia of Type Strains, Phase I: the one thousand microbial genomes (KMG-I) project.</title>
        <authorList>
            <person name="Kyrpides N."/>
        </authorList>
    </citation>
    <scope>NUCLEOTIDE SEQUENCE [LARGE SCALE GENOMIC DNA]</scope>
    <source>
        <strain evidence="5 6">DSM 13558</strain>
    </source>
</reference>
<evidence type="ECO:0000256" key="3">
    <source>
        <dbReference type="ARBA" id="ARBA00022840"/>
    </source>
</evidence>
<keyword evidence="2" id="KW-0547">Nucleotide-binding</keyword>
<dbReference type="PROSITE" id="PS50893">
    <property type="entry name" value="ABC_TRANSPORTER_2"/>
    <property type="match status" value="1"/>
</dbReference>
<sequence>MFLLKNVKYKNILDINNLEIKKNLTTCIVGESGSGKTTLLRLLNKMISCDSGEIYYNNRLLSEIDSVNLRRSVVMLPQSPAVFKGNIRDNLLMGLNFSEKPAVSDEILNSILKTVKLNKDINDNSEKLSGGEKQRLALGRILIMNPEVLLLDEPSSALDEDTENIIIEALVDYSRKNKKTLVMVTHSKSVAERFSDEIVTIEKGKLKIQEDK</sequence>
<dbReference type="RefSeq" id="WP_212633470.1">
    <property type="nucleotide sequence ID" value="NZ_DAMBUX010000003.1"/>
</dbReference>
<dbReference type="SMART" id="SM00382">
    <property type="entry name" value="AAA"/>
    <property type="match status" value="1"/>
</dbReference>
<dbReference type="InterPro" id="IPR003593">
    <property type="entry name" value="AAA+_ATPase"/>
</dbReference>
<keyword evidence="3 5" id="KW-0067">ATP-binding</keyword>
<dbReference type="PANTHER" id="PTHR43423:SF1">
    <property type="entry name" value="ABC TRANSPORTER I FAMILY MEMBER 17"/>
    <property type="match status" value="1"/>
</dbReference>
<evidence type="ECO:0000256" key="1">
    <source>
        <dbReference type="ARBA" id="ARBA00022448"/>
    </source>
</evidence>
<keyword evidence="6" id="KW-1185">Reference proteome</keyword>
<dbReference type="Gene3D" id="3.40.50.300">
    <property type="entry name" value="P-loop containing nucleotide triphosphate hydrolases"/>
    <property type="match status" value="1"/>
</dbReference>
<dbReference type="CDD" id="cd03228">
    <property type="entry name" value="ABCC_MRP_Like"/>
    <property type="match status" value="1"/>
</dbReference>
<evidence type="ECO:0000313" key="5">
    <source>
        <dbReference type="EMBL" id="TWH80586.1"/>
    </source>
</evidence>
<evidence type="ECO:0000259" key="4">
    <source>
        <dbReference type="PROSITE" id="PS50893"/>
    </source>
</evidence>
<dbReference type="GO" id="GO:0005524">
    <property type="term" value="F:ATP binding"/>
    <property type="evidence" value="ECO:0007669"/>
    <property type="project" value="UniProtKB-KW"/>
</dbReference>
<dbReference type="PANTHER" id="PTHR43423">
    <property type="entry name" value="ABC TRANSPORTER I FAMILY MEMBER 17"/>
    <property type="match status" value="1"/>
</dbReference>
<dbReference type="PROSITE" id="PS00211">
    <property type="entry name" value="ABC_TRANSPORTER_1"/>
    <property type="match status" value="1"/>
</dbReference>
<dbReference type="Proteomes" id="UP000315343">
    <property type="component" value="Unassembled WGS sequence"/>
</dbReference>
<dbReference type="InterPro" id="IPR003439">
    <property type="entry name" value="ABC_transporter-like_ATP-bd"/>
</dbReference>